<dbReference type="EC" id="5.1.1.7" evidence="3 8"/>
<dbReference type="RefSeq" id="WP_167758964.1">
    <property type="nucleotide sequence ID" value="NZ_CP132508.1"/>
</dbReference>
<dbReference type="NCBIfam" id="TIGR00652">
    <property type="entry name" value="DapF"/>
    <property type="match status" value="1"/>
</dbReference>
<dbReference type="PANTHER" id="PTHR31689">
    <property type="entry name" value="DIAMINOPIMELATE EPIMERASE, CHLOROPLASTIC"/>
    <property type="match status" value="1"/>
</dbReference>
<evidence type="ECO:0000313" key="11">
    <source>
        <dbReference type="Proteomes" id="UP001304683"/>
    </source>
</evidence>
<comment type="catalytic activity">
    <reaction evidence="7 8">
        <text>(2S,6S)-2,6-diaminopimelate = meso-2,6-diaminopimelate</text>
        <dbReference type="Rhea" id="RHEA:15393"/>
        <dbReference type="ChEBI" id="CHEBI:57609"/>
        <dbReference type="ChEBI" id="CHEBI:57791"/>
        <dbReference type="EC" id="5.1.1.7"/>
    </reaction>
</comment>
<protein>
    <recommendedName>
        <fullName evidence="3 8">Diaminopimelate epimerase</fullName>
        <shortName evidence="8">DAP epimerase</shortName>
        <ecNumber evidence="3 8">5.1.1.7</ecNumber>
    </recommendedName>
    <alternativeName>
        <fullName evidence="8">PLP-independent amino acid racemase</fullName>
    </alternativeName>
</protein>
<evidence type="ECO:0000256" key="6">
    <source>
        <dbReference type="ARBA" id="ARBA00023235"/>
    </source>
</evidence>
<sequence length="288" mass="30899">MRLTKMHGLGNSYLFLDGMAGPVPPDEVLPELARAVSDRNFGIGSDGLILVLPPRDREAQFRMRIFNADGSEGEMCGNGIRCLARLVFDRGYTRDTEFVVETKAGAIRPRLHLVDGRVEAVTVDMGVPRLERGAIPMAGPATERAVEVPLRVATGAGSAEEFIVTAVSMGNPHCVVFVDDVDAVDLQRLGPAFEHHPAFPQRVNTHFAQVLGPSRVRVRVWERGSGPTLACGTGACAVAVAGAVTGRTGRQVTVELPGGPLEIRWEEDGHVSMTGPAAYVAEITYDPH</sequence>
<keyword evidence="4 8" id="KW-0028">Amino-acid biosynthesis</keyword>
<feature type="binding site" evidence="8">
    <location>
        <position position="67"/>
    </location>
    <ligand>
        <name>substrate</name>
    </ligand>
</feature>
<feature type="active site" description="Proton acceptor" evidence="8">
    <location>
        <position position="231"/>
    </location>
</feature>
<dbReference type="EMBL" id="CP132508">
    <property type="protein sequence ID" value="WPD20255.1"/>
    <property type="molecule type" value="Genomic_DNA"/>
</dbReference>
<evidence type="ECO:0000256" key="5">
    <source>
        <dbReference type="ARBA" id="ARBA00023154"/>
    </source>
</evidence>
<evidence type="ECO:0000256" key="1">
    <source>
        <dbReference type="ARBA" id="ARBA00005196"/>
    </source>
</evidence>
<reference evidence="10 11" key="1">
    <citation type="submission" date="2023-08" db="EMBL/GenBank/DDBJ databases">
        <title>Genome sequence of Thermaerobacter compostii strain Ins1, a spore-forming filamentous bacterium isolated from a deep geothermal reservoir.</title>
        <authorList>
            <person name="Bregnard D."/>
            <person name="Gonzalez D."/>
            <person name="Junier P."/>
        </authorList>
    </citation>
    <scope>NUCLEOTIDE SEQUENCE [LARGE SCALE GENOMIC DNA]</scope>
    <source>
        <strain evidence="10 11">Ins1</strain>
    </source>
</reference>
<comment type="pathway">
    <text evidence="1 8">Amino-acid biosynthesis; L-lysine biosynthesis via DAP pathway; DL-2,6-diaminopimelate from LL-2,6-diaminopimelate: step 1/1.</text>
</comment>
<feature type="binding site" evidence="8">
    <location>
        <begin position="77"/>
        <end position="78"/>
    </location>
    <ligand>
        <name>substrate</name>
    </ligand>
</feature>
<feature type="binding site" evidence="8">
    <location>
        <position position="11"/>
    </location>
    <ligand>
        <name>substrate</name>
    </ligand>
</feature>
<feature type="binding site" evidence="8">
    <location>
        <position position="171"/>
    </location>
    <ligand>
        <name>substrate</name>
    </ligand>
</feature>
<dbReference type="InterPro" id="IPR018510">
    <property type="entry name" value="DAP_epimerase_AS"/>
</dbReference>
<evidence type="ECO:0000256" key="4">
    <source>
        <dbReference type="ARBA" id="ARBA00022605"/>
    </source>
</evidence>
<dbReference type="HAMAP" id="MF_00197">
    <property type="entry name" value="DAP_epimerase"/>
    <property type="match status" value="1"/>
</dbReference>
<keyword evidence="8" id="KW-0963">Cytoplasm</keyword>
<evidence type="ECO:0000313" key="10">
    <source>
        <dbReference type="EMBL" id="WPD20255.1"/>
    </source>
</evidence>
<feature type="active site" evidence="9">
    <location>
        <position position="76"/>
    </location>
</feature>
<dbReference type="InterPro" id="IPR001653">
    <property type="entry name" value="DAP_epimerase_DapF"/>
</dbReference>
<dbReference type="Proteomes" id="UP001304683">
    <property type="component" value="Chromosome"/>
</dbReference>
<evidence type="ECO:0000256" key="7">
    <source>
        <dbReference type="ARBA" id="ARBA00051712"/>
    </source>
</evidence>
<evidence type="ECO:0000256" key="2">
    <source>
        <dbReference type="ARBA" id="ARBA00010219"/>
    </source>
</evidence>
<evidence type="ECO:0000256" key="8">
    <source>
        <dbReference type="HAMAP-Rule" id="MF_00197"/>
    </source>
</evidence>
<dbReference type="SUPFAM" id="SSF54506">
    <property type="entry name" value="Diaminopimelate epimerase-like"/>
    <property type="match status" value="1"/>
</dbReference>
<dbReference type="Pfam" id="PF01678">
    <property type="entry name" value="DAP_epimerase"/>
    <property type="match status" value="2"/>
</dbReference>
<organism evidence="10 11">
    <name type="scientific">Thermaerobacter composti</name>
    <dbReference type="NCBI Taxonomy" id="554949"/>
    <lineage>
        <taxon>Bacteria</taxon>
        <taxon>Bacillati</taxon>
        <taxon>Bacillota</taxon>
        <taxon>Clostridia</taxon>
        <taxon>Eubacteriales</taxon>
        <taxon>Clostridiales Family XVII. Incertae Sedis</taxon>
        <taxon>Thermaerobacter</taxon>
    </lineage>
</organism>
<comment type="subcellular location">
    <subcellularLocation>
        <location evidence="8">Cytoplasm</location>
    </subcellularLocation>
</comment>
<keyword evidence="5 8" id="KW-0457">Lysine biosynthesis</keyword>
<comment type="caution">
    <text evidence="8">Lacks conserved residue(s) required for the propagation of feature annotation.</text>
</comment>
<keyword evidence="6 8" id="KW-0413">Isomerase</keyword>
<name>A0ABZ0QUN1_9FIRM</name>
<feature type="binding site" evidence="8">
    <location>
        <begin position="232"/>
        <end position="233"/>
    </location>
    <ligand>
        <name>substrate</name>
    </ligand>
</feature>
<comment type="similarity">
    <text evidence="2 8">Belongs to the diaminopimelate epimerase family.</text>
</comment>
<proteinExistence type="inferred from homology"/>
<feature type="binding site" evidence="8">
    <location>
        <position position="204"/>
    </location>
    <ligand>
        <name>substrate</name>
    </ligand>
</feature>
<accession>A0ABZ0QUN1</accession>
<dbReference type="GO" id="GO:0008837">
    <property type="term" value="F:diaminopimelate epimerase activity"/>
    <property type="evidence" value="ECO:0007669"/>
    <property type="project" value="UniProtKB-EC"/>
</dbReference>
<gene>
    <name evidence="8 10" type="primary">dapF</name>
    <name evidence="10" type="ORF">Q5761_04475</name>
</gene>
<comment type="function">
    <text evidence="8">Catalyzes the stereoinversion of LL-2,6-diaminopimelate (L,L-DAP) to meso-diaminopimelate (meso-DAP), a precursor of L-lysine and an essential component of the bacterial peptidoglycan.</text>
</comment>
<feature type="binding site" evidence="8">
    <location>
        <begin position="222"/>
        <end position="223"/>
    </location>
    <ligand>
        <name>substrate</name>
    </ligand>
</feature>
<dbReference type="PANTHER" id="PTHR31689:SF0">
    <property type="entry name" value="DIAMINOPIMELATE EPIMERASE"/>
    <property type="match status" value="1"/>
</dbReference>
<keyword evidence="11" id="KW-1185">Reference proteome</keyword>
<feature type="site" description="Could be important to modulate the pK values of the two catalytic cysteine residues" evidence="8">
    <location>
        <position position="222"/>
    </location>
</feature>
<dbReference type="Gene3D" id="3.10.310.10">
    <property type="entry name" value="Diaminopimelate Epimerase, Chain A, domain 1"/>
    <property type="match status" value="2"/>
</dbReference>
<dbReference type="PROSITE" id="PS01326">
    <property type="entry name" value="DAP_EPIMERASE"/>
    <property type="match status" value="1"/>
</dbReference>
<evidence type="ECO:0000256" key="9">
    <source>
        <dbReference type="PROSITE-ProRule" id="PRU10125"/>
    </source>
</evidence>
<feature type="active site" description="Proton donor" evidence="8">
    <location>
        <position position="76"/>
    </location>
</feature>
<feature type="site" description="Could be important to modulate the pK values of the two catalytic cysteine residues" evidence="8">
    <location>
        <position position="173"/>
    </location>
</feature>
<evidence type="ECO:0000256" key="3">
    <source>
        <dbReference type="ARBA" id="ARBA00013080"/>
    </source>
</evidence>
<comment type="subunit">
    <text evidence="8">Homodimer.</text>
</comment>